<dbReference type="PANTHER" id="PTHR33744">
    <property type="entry name" value="CARBOHYDRATE DIACID REGULATOR"/>
    <property type="match status" value="1"/>
</dbReference>
<dbReference type="InterPro" id="IPR012914">
    <property type="entry name" value="PucR_dom"/>
</dbReference>
<reference evidence="4" key="1">
    <citation type="journal article" date="2019" name="Int. J. Syst. Evol. Microbiol.">
        <title>The Global Catalogue of Microorganisms (GCM) 10K type strain sequencing project: providing services to taxonomists for standard genome sequencing and annotation.</title>
        <authorList>
            <consortium name="The Broad Institute Genomics Platform"/>
            <consortium name="The Broad Institute Genome Sequencing Center for Infectious Disease"/>
            <person name="Wu L."/>
            <person name="Ma J."/>
        </authorList>
    </citation>
    <scope>NUCLEOTIDE SEQUENCE [LARGE SCALE GENOMIC DNA]</scope>
    <source>
        <strain evidence="4">CGMCC 1.12849</strain>
    </source>
</reference>
<accession>A0ABV9MFR5</accession>
<evidence type="ECO:0000259" key="1">
    <source>
        <dbReference type="Pfam" id="PF07905"/>
    </source>
</evidence>
<evidence type="ECO:0000259" key="2">
    <source>
        <dbReference type="Pfam" id="PF13556"/>
    </source>
</evidence>
<dbReference type="RefSeq" id="WP_346058823.1">
    <property type="nucleotide sequence ID" value="NZ_BAAAVQ010000007.1"/>
</dbReference>
<keyword evidence="4" id="KW-1185">Reference proteome</keyword>
<dbReference type="InterPro" id="IPR025736">
    <property type="entry name" value="PucR_C-HTH_dom"/>
</dbReference>
<gene>
    <name evidence="3" type="ORF">ACFO7V_00875</name>
</gene>
<dbReference type="InterPro" id="IPR042070">
    <property type="entry name" value="PucR_C-HTH_sf"/>
</dbReference>
<evidence type="ECO:0000313" key="4">
    <source>
        <dbReference type="Proteomes" id="UP001595884"/>
    </source>
</evidence>
<protein>
    <submittedName>
        <fullName evidence="3">PucR family transcriptional regulator</fullName>
    </submittedName>
</protein>
<evidence type="ECO:0000313" key="3">
    <source>
        <dbReference type="EMBL" id="MFC4714702.1"/>
    </source>
</evidence>
<feature type="domain" description="PucR C-terminal helix-turn-helix" evidence="2">
    <location>
        <begin position="466"/>
        <end position="522"/>
    </location>
</feature>
<dbReference type="Pfam" id="PF13556">
    <property type="entry name" value="HTH_30"/>
    <property type="match status" value="1"/>
</dbReference>
<dbReference type="Gene3D" id="1.10.10.2840">
    <property type="entry name" value="PucR C-terminal helix-turn-helix domain"/>
    <property type="match status" value="1"/>
</dbReference>
<dbReference type="EMBL" id="JBHSHE010000005">
    <property type="protein sequence ID" value="MFC4714702.1"/>
    <property type="molecule type" value="Genomic_DNA"/>
</dbReference>
<dbReference type="InterPro" id="IPR051448">
    <property type="entry name" value="CdaR-like_regulators"/>
</dbReference>
<sequence length="527" mass="57740">MGHFAPQLQPTWESITLARFLRQLPPAIELVHDAGDRPVRWVEPSDMDDPTDYLMADELILTSGFPFLEHVADQEWIDRFIAKLVQAKASALGFGLEPYFSSIPETVRIACARHGLTLLQIPTSVPFAAIGIAFAKLMEADGAAQLRSNAEANRALMRCISHLEPERQLVATLSQRLKGSVRLTNASGQTRFNTTIASIATLDTATEAQMIQDAFQATGPQPFALHRQDSQVHLTFPIRAAFSPSGQSPLLGALSVGFSRTPSAFDHHLITSALGLLEVLARERAASSAASSQLATSLLFRSHTALDSETLNYLTESIGSNTHQALRVAVISPLGTARTTETNFHLAHVHALIDTRLAMRRDDHLIALTSAEPATDLFERLKSNGYFAAFSTPAKLESQLGERLGDLLAQASGLLPQMLERQQCLDAASIPRTFASLLPAQAGRQLAEEELAKILELPEARRDLYLDVLHGWLEANGSWDQASKNINLHRNSVRRHIATIAEILGKDLNQAQVRHDLYLALKFLTAT</sequence>
<proteinExistence type="predicted"/>
<feature type="domain" description="Purine catabolism PurC-like" evidence="1">
    <location>
        <begin position="30"/>
        <end position="130"/>
    </location>
</feature>
<dbReference type="PANTHER" id="PTHR33744:SF15">
    <property type="entry name" value="CARBOHYDRATE DIACID REGULATOR"/>
    <property type="match status" value="1"/>
</dbReference>
<dbReference type="Proteomes" id="UP001595884">
    <property type="component" value="Unassembled WGS sequence"/>
</dbReference>
<name>A0ABV9MFR5_9MICC</name>
<organism evidence="3 4">
    <name type="scientific">Glutamicibacter bergerei</name>
    <dbReference type="NCBI Taxonomy" id="256702"/>
    <lineage>
        <taxon>Bacteria</taxon>
        <taxon>Bacillati</taxon>
        <taxon>Actinomycetota</taxon>
        <taxon>Actinomycetes</taxon>
        <taxon>Micrococcales</taxon>
        <taxon>Micrococcaceae</taxon>
        <taxon>Glutamicibacter</taxon>
    </lineage>
</organism>
<comment type="caution">
    <text evidence="3">The sequence shown here is derived from an EMBL/GenBank/DDBJ whole genome shotgun (WGS) entry which is preliminary data.</text>
</comment>
<dbReference type="Pfam" id="PF07905">
    <property type="entry name" value="PucR"/>
    <property type="match status" value="1"/>
</dbReference>